<feature type="signal peptide" evidence="1">
    <location>
        <begin position="1"/>
        <end position="20"/>
    </location>
</feature>
<dbReference type="Gene3D" id="2.60.40.10">
    <property type="entry name" value="Immunoglobulins"/>
    <property type="match status" value="1"/>
</dbReference>
<dbReference type="AlphaFoldDB" id="A0A938WRJ1"/>
<organism evidence="2 3">
    <name type="scientific">Marseilla massiliensis</name>
    <dbReference type="NCBI Taxonomy" id="1841864"/>
    <lineage>
        <taxon>Bacteria</taxon>
        <taxon>Pseudomonadati</taxon>
        <taxon>Bacteroidota</taxon>
        <taxon>Bacteroidia</taxon>
        <taxon>Bacteroidales</taxon>
        <taxon>Prevotellaceae</taxon>
        <taxon>Marseilla</taxon>
    </lineage>
</organism>
<dbReference type="EMBL" id="JACJJG010000006">
    <property type="protein sequence ID" value="MBM6672800.1"/>
    <property type="molecule type" value="Genomic_DNA"/>
</dbReference>
<dbReference type="PROSITE" id="PS51257">
    <property type="entry name" value="PROKAR_LIPOPROTEIN"/>
    <property type="match status" value="1"/>
</dbReference>
<dbReference type="InterPro" id="IPR013783">
    <property type="entry name" value="Ig-like_fold"/>
</dbReference>
<evidence type="ECO:0000313" key="2">
    <source>
        <dbReference type="EMBL" id="MBM6672800.1"/>
    </source>
</evidence>
<dbReference type="NCBIfam" id="NF033782">
    <property type="entry name" value="lipoprot_Omp28"/>
    <property type="match status" value="1"/>
</dbReference>
<gene>
    <name evidence="2" type="ORF">H6A34_02730</name>
</gene>
<protein>
    <submittedName>
        <fullName evidence="2">Omp28 family outer membrane lipoprotein</fullName>
    </submittedName>
</protein>
<feature type="chain" id="PRO_5037681432" evidence="1">
    <location>
        <begin position="21"/>
        <end position="270"/>
    </location>
</feature>
<keyword evidence="3" id="KW-1185">Reference proteome</keyword>
<comment type="caution">
    <text evidence="2">The sequence shown here is derived from an EMBL/GenBank/DDBJ whole genome shotgun (WGS) entry which is preliminary data.</text>
</comment>
<dbReference type="RefSeq" id="WP_205103306.1">
    <property type="nucleotide sequence ID" value="NZ_JACJJG010000006.1"/>
</dbReference>
<evidence type="ECO:0000313" key="3">
    <source>
        <dbReference type="Proteomes" id="UP000706891"/>
    </source>
</evidence>
<dbReference type="InterPro" id="IPR021615">
    <property type="entry name" value="Omp28"/>
</dbReference>
<keyword evidence="1" id="KW-0732">Signal</keyword>
<sequence length="270" mass="29568">MKHLKLIYSTAICVLTLAFAACNDISEDERFIYVKPADVNRAILLEDFTGQLCPNCPTAAAEIESLISDYGDSVIIAVGIHSGPTGFEGFGDNIGLLTETGDEYFYHWGITTQPAGIINRSSGILQWSEWATSVRNEISKQATLSMEISNAYDESSRTLDISVSSLGTNGTTSGKLQVWLVEDGITAFQTMLDGSENMNYVHNHVFRAAVNGTWGDDFNLDEGESVTNTFTYDIPTDWNPENVSVVAFVYNDSGVQQVVKAAIMNDNEEE</sequence>
<dbReference type="Proteomes" id="UP000706891">
    <property type="component" value="Unassembled WGS sequence"/>
</dbReference>
<reference evidence="2" key="2">
    <citation type="journal article" date="2021" name="Sci. Rep.">
        <title>The distribution of antibiotic resistance genes in chicken gut microbiota commensals.</title>
        <authorList>
            <person name="Juricova H."/>
            <person name="Matiasovicova J."/>
            <person name="Kubasova T."/>
            <person name="Cejkova D."/>
            <person name="Rychlik I."/>
        </authorList>
    </citation>
    <scope>NUCLEOTIDE SEQUENCE</scope>
    <source>
        <strain evidence="2">An824</strain>
    </source>
</reference>
<accession>A0A938WRJ1</accession>
<keyword evidence="2" id="KW-0449">Lipoprotein</keyword>
<name>A0A938WRJ1_9BACT</name>
<dbReference type="Pfam" id="PF11551">
    <property type="entry name" value="Omp28"/>
    <property type="match status" value="1"/>
</dbReference>
<proteinExistence type="predicted"/>
<reference evidence="2" key="1">
    <citation type="submission" date="2020-08" db="EMBL/GenBank/DDBJ databases">
        <authorList>
            <person name="Cejkova D."/>
            <person name="Kubasova T."/>
            <person name="Jahodarova E."/>
            <person name="Rychlik I."/>
        </authorList>
    </citation>
    <scope>NUCLEOTIDE SEQUENCE</scope>
    <source>
        <strain evidence="2">An824</strain>
    </source>
</reference>
<evidence type="ECO:0000256" key="1">
    <source>
        <dbReference type="SAM" id="SignalP"/>
    </source>
</evidence>